<accession>A0A8J7TMM5</accession>
<name>A0A8J7TMM5_9BACT</name>
<organism evidence="2 3">
    <name type="scientific">Candidatus Obscuribacter phosphatis</name>
    <dbReference type="NCBI Taxonomy" id="1906157"/>
    <lineage>
        <taxon>Bacteria</taxon>
        <taxon>Bacillati</taxon>
        <taxon>Candidatus Melainabacteria</taxon>
        <taxon>Candidatus Obscuribacterales</taxon>
        <taxon>Candidatus Obscuribacteraceae</taxon>
        <taxon>Candidatus Obscuribacter</taxon>
    </lineage>
</organism>
<evidence type="ECO:0000313" key="2">
    <source>
        <dbReference type="EMBL" id="MBN8662335.1"/>
    </source>
</evidence>
<reference evidence="2" key="1">
    <citation type="submission" date="2021-02" db="EMBL/GenBank/DDBJ databases">
        <title>Genome-Resolved Metagenomics of a Microbial Community Performing Photosynthetic Biological Nutrient Removal.</title>
        <authorList>
            <person name="Mcdaniel E.A."/>
        </authorList>
    </citation>
    <scope>NUCLEOTIDE SEQUENCE</scope>
    <source>
        <strain evidence="2">UWPOB_OBS1</strain>
    </source>
</reference>
<gene>
    <name evidence="2" type="ORF">J0M35_18340</name>
</gene>
<dbReference type="EMBL" id="JAFLCK010000036">
    <property type="protein sequence ID" value="MBN8662335.1"/>
    <property type="molecule type" value="Genomic_DNA"/>
</dbReference>
<proteinExistence type="predicted"/>
<comment type="caution">
    <text evidence="2">The sequence shown here is derived from an EMBL/GenBank/DDBJ whole genome shotgun (WGS) entry which is preliminary data.</text>
</comment>
<feature type="region of interest" description="Disordered" evidence="1">
    <location>
        <begin position="82"/>
        <end position="146"/>
    </location>
</feature>
<dbReference type="AlphaFoldDB" id="A0A8J7TMM5"/>
<evidence type="ECO:0000256" key="1">
    <source>
        <dbReference type="SAM" id="MobiDB-lite"/>
    </source>
</evidence>
<dbReference type="Proteomes" id="UP000664277">
    <property type="component" value="Unassembled WGS sequence"/>
</dbReference>
<feature type="compositionally biased region" description="Basic and acidic residues" evidence="1">
    <location>
        <begin position="100"/>
        <end position="109"/>
    </location>
</feature>
<protein>
    <submittedName>
        <fullName evidence="2">Uncharacterized protein</fullName>
    </submittedName>
</protein>
<evidence type="ECO:0000313" key="3">
    <source>
        <dbReference type="Proteomes" id="UP000664277"/>
    </source>
</evidence>
<sequence length="323" mass="34618">MGKNSAERGNNDVCSVEGLKQNAGDANTAARFNQECSLDDRRAVFSQLSAAKDSPQQVHGTQISKMLDGVTITGDSVKRTISSISDGSAAPAEPVAKAGSRQERSDKPAVRPNTRAEAAQESSTPGIDDPYTKSSRDMASPELREKATKVREAILSGRNVSEELNGLGRDEKVRLMAVVKDDLIQKNGAKVAISETAGPDGNRDLMFVTNNGARILLTESKMGVPRDMLVNGKGLTSELGVRTALGAVDIYDKDGEKKGTTDSTGSNWRDRLLGPSLLEGKGPLAKVYRGEELSPEESRQLEEMANKPGSKLIIYGNKKAQSW</sequence>